<keyword evidence="2" id="KW-0732">Signal</keyword>
<dbReference type="RefSeq" id="WP_233676743.1">
    <property type="nucleotide sequence ID" value="NZ_JAJUOS010000006.1"/>
</dbReference>
<evidence type="ECO:0000256" key="1">
    <source>
        <dbReference type="SAM" id="MobiDB-lite"/>
    </source>
</evidence>
<feature type="chain" id="PRO_5045640846" evidence="2">
    <location>
        <begin position="25"/>
        <end position="121"/>
    </location>
</feature>
<evidence type="ECO:0000313" key="4">
    <source>
        <dbReference type="Proteomes" id="UP001521181"/>
    </source>
</evidence>
<protein>
    <submittedName>
        <fullName evidence="3">Uncharacterized protein</fullName>
    </submittedName>
</protein>
<dbReference type="Proteomes" id="UP001521181">
    <property type="component" value="Unassembled WGS sequence"/>
</dbReference>
<gene>
    <name evidence="3" type="ORF">LZA78_09765</name>
</gene>
<keyword evidence="4" id="KW-1185">Reference proteome</keyword>
<feature type="signal peptide" evidence="2">
    <location>
        <begin position="1"/>
        <end position="24"/>
    </location>
</feature>
<organism evidence="3 4">
    <name type="scientific">Rhodobacter flavimaris</name>
    <dbReference type="NCBI Taxonomy" id="2907145"/>
    <lineage>
        <taxon>Bacteria</taxon>
        <taxon>Pseudomonadati</taxon>
        <taxon>Pseudomonadota</taxon>
        <taxon>Alphaproteobacteria</taxon>
        <taxon>Rhodobacterales</taxon>
        <taxon>Rhodobacter group</taxon>
        <taxon>Rhodobacter</taxon>
    </lineage>
</organism>
<proteinExistence type="predicted"/>
<feature type="region of interest" description="Disordered" evidence="1">
    <location>
        <begin position="74"/>
        <end position="121"/>
    </location>
</feature>
<dbReference type="EMBL" id="JAJUOS010000006">
    <property type="protein sequence ID" value="MCE5973766.1"/>
    <property type="molecule type" value="Genomic_DNA"/>
</dbReference>
<sequence>MKKTLALLAAGTALSALVGFPAFSGLRDNGCTRDLGCAASLDATGAERALRVADDDHDDDDDAFRWLWKFRERHGDDDHDDDDDDDDDYGRGAPKAAPAGTVAPPQNGLFVPGATPTVKVN</sequence>
<accession>A0ABS8YZB5</accession>
<feature type="compositionally biased region" description="Acidic residues" evidence="1">
    <location>
        <begin position="78"/>
        <end position="88"/>
    </location>
</feature>
<reference evidence="3 4" key="1">
    <citation type="submission" date="2021-12" db="EMBL/GenBank/DDBJ databases">
        <title>Sinirhodobacter sp. WL0062 is a bacterium isolated from seawater.</title>
        <authorList>
            <person name="Wang L."/>
            <person name="He W."/>
            <person name="Zhang D.-F."/>
        </authorList>
    </citation>
    <scope>NUCLEOTIDE SEQUENCE [LARGE SCALE GENOMIC DNA]</scope>
    <source>
        <strain evidence="3 4">WL0062</strain>
    </source>
</reference>
<name>A0ABS8YZB5_9RHOB</name>
<evidence type="ECO:0000256" key="2">
    <source>
        <dbReference type="SAM" id="SignalP"/>
    </source>
</evidence>
<comment type="caution">
    <text evidence="3">The sequence shown here is derived from an EMBL/GenBank/DDBJ whole genome shotgun (WGS) entry which is preliminary data.</text>
</comment>
<evidence type="ECO:0000313" key="3">
    <source>
        <dbReference type="EMBL" id="MCE5973766.1"/>
    </source>
</evidence>